<dbReference type="InterPro" id="IPR036779">
    <property type="entry name" value="LysM_dom_sf"/>
</dbReference>
<feature type="coiled-coil region" evidence="1">
    <location>
        <begin position="361"/>
        <end position="402"/>
    </location>
</feature>
<feature type="region of interest" description="Disordered" evidence="2">
    <location>
        <begin position="867"/>
        <end position="886"/>
    </location>
</feature>
<sequence length="938" mass="97143">MSKTTLRIRLMASAFAAALAALPLAAAAAGLGKLTVLSVLGQPLRAELDITASRSELASLTARIAPPDAFKQAGIEYVSALSGLRFSVDQRPNGQPFLRLSSDGAINEPFLDMLVELDWASGRLVREYTFLLDPPQFLKQEGAASAPVVLPEVKREMPPAAAPVATPIAPAAAPMAAPAASQMPSPVAPAQVRRPAPKPLAAAATRRVVRGDTLSSIARESKPEGVSLDQMLVALFRGNRDAFAAGNMNRLQSGKILTIPDPQAAAAIDPNEATRTVIAQSADFNAYRRKLAAAVAGAAPRAAPAQQSVSGRITPRVEDHAPTEVAGKDKLEVSRSASPGEAKMAGGKVGTESLRAIEEDLVARDQALKEANSRIAELQKNLDDLKKLVELKSQRMAALQQQAEAAKPAVPAVPPLPPQPAPAAIAPPKPPMPPAAQVPAQPPQPAPAAAKKPAPAMAKKPVPVQTSFIDGDTELVYGGGGIIALLLAYLGYGRWRRRRAAADVDPLGRTTAADEPTHSVFASAGGQSVDTSSNVFTSEFSQSGMAAIDADEGVDPVAEADVYMAYGRDTQAEEILLEAQKADPTRPGIGLKLLEIYAARKSLKQFESVASELRRQTGGVGPDWEKAALLIQKVDPENPLYGGNPVAAGSGQPAAGESESAAEPLLLPEAGAATDTQVFAQAASPEPQETSASLAFDLGIPEPAADAGAPLEAATEDSALLDFELSPPPIEPAGDYAGVETLVIPGHGAHVETAAIEAAPAPLDASEQLDEELLSTDFGVSVPAAAGPAVADLDFDLSAPEDEAPIEAESPIVIAPERSAVAGEEPLDFEFGPDRSEAAAEELPHPSVMPPGVDFSKISLELDADLPAPAATEPTPPQAPPSPAVPAVAEEVATKLELAHAYEEMGDKEGARELLQEVINEGNAEQQASAAAMLAQLG</sequence>
<dbReference type="Gene3D" id="1.20.58.2200">
    <property type="match status" value="1"/>
</dbReference>
<evidence type="ECO:0000256" key="2">
    <source>
        <dbReference type="SAM" id="MobiDB-lite"/>
    </source>
</evidence>
<evidence type="ECO:0000313" key="4">
    <source>
        <dbReference type="EMBL" id="OIQ96737.1"/>
    </source>
</evidence>
<feature type="compositionally biased region" description="Low complexity" evidence="2">
    <location>
        <begin position="447"/>
        <end position="458"/>
    </location>
</feature>
<dbReference type="PROSITE" id="PS51782">
    <property type="entry name" value="LYSM"/>
    <property type="match status" value="1"/>
</dbReference>
<dbReference type="InterPro" id="IPR020012">
    <property type="entry name" value="LysM_FimV"/>
</dbReference>
<name>A0A1J5RLY2_9ZZZZ</name>
<protein>
    <recommendedName>
        <fullName evidence="3">LysM domain-containing protein</fullName>
    </recommendedName>
</protein>
<accession>A0A1J5RLY2</accession>
<keyword evidence="1" id="KW-0175">Coiled coil</keyword>
<evidence type="ECO:0000259" key="3">
    <source>
        <dbReference type="PROSITE" id="PS51782"/>
    </source>
</evidence>
<feature type="compositionally biased region" description="Low complexity" evidence="2">
    <location>
        <begin position="647"/>
        <end position="661"/>
    </location>
</feature>
<dbReference type="InterPro" id="IPR018392">
    <property type="entry name" value="LysM"/>
</dbReference>
<feature type="compositionally biased region" description="Pro residues" evidence="2">
    <location>
        <begin position="874"/>
        <end position="884"/>
    </location>
</feature>
<comment type="caution">
    <text evidence="4">The sequence shown here is derived from an EMBL/GenBank/DDBJ whole genome shotgun (WGS) entry which is preliminary data.</text>
</comment>
<dbReference type="Gene3D" id="3.10.350.10">
    <property type="entry name" value="LysM domain"/>
    <property type="match status" value="1"/>
</dbReference>
<dbReference type="NCBIfam" id="TIGR03505">
    <property type="entry name" value="FimV_core"/>
    <property type="match status" value="1"/>
</dbReference>
<feature type="region of interest" description="Disordered" evidence="2">
    <location>
        <begin position="640"/>
        <end position="661"/>
    </location>
</feature>
<gene>
    <name evidence="4" type="ORF">GALL_211980</name>
</gene>
<dbReference type="NCBIfam" id="TIGR03504">
    <property type="entry name" value="FimV_Cterm"/>
    <property type="match status" value="1"/>
</dbReference>
<dbReference type="PANTHER" id="PTHR48148">
    <property type="entry name" value="KERATINOCYTE PROLINE-RICH PROTEIN"/>
    <property type="match status" value="1"/>
</dbReference>
<evidence type="ECO:0000256" key="1">
    <source>
        <dbReference type="SAM" id="Coils"/>
    </source>
</evidence>
<reference evidence="4" key="1">
    <citation type="submission" date="2016-10" db="EMBL/GenBank/DDBJ databases">
        <title>Sequence of Gallionella enrichment culture.</title>
        <authorList>
            <person name="Poehlein A."/>
            <person name="Muehling M."/>
            <person name="Daniel R."/>
        </authorList>
    </citation>
    <scope>NUCLEOTIDE SEQUENCE</scope>
</reference>
<dbReference type="InterPro" id="IPR057840">
    <property type="entry name" value="FimV_N"/>
</dbReference>
<feature type="domain" description="LysM" evidence="3">
    <location>
        <begin position="204"/>
        <end position="259"/>
    </location>
</feature>
<organism evidence="4">
    <name type="scientific">mine drainage metagenome</name>
    <dbReference type="NCBI Taxonomy" id="410659"/>
    <lineage>
        <taxon>unclassified sequences</taxon>
        <taxon>metagenomes</taxon>
        <taxon>ecological metagenomes</taxon>
    </lineage>
</organism>
<dbReference type="AlphaFoldDB" id="A0A1J5RLY2"/>
<dbReference type="InterPro" id="IPR038440">
    <property type="entry name" value="FimV_C_sf"/>
</dbReference>
<dbReference type="EMBL" id="MLJW01000143">
    <property type="protein sequence ID" value="OIQ96737.1"/>
    <property type="molecule type" value="Genomic_DNA"/>
</dbReference>
<dbReference type="PANTHER" id="PTHR48148:SF3">
    <property type="entry name" value="KERATINOCYTE PROLINE-RICH PROTEIN"/>
    <property type="match status" value="1"/>
</dbReference>
<dbReference type="InterPro" id="IPR020011">
    <property type="entry name" value="FimV_C"/>
</dbReference>
<dbReference type="Pfam" id="PF25800">
    <property type="entry name" value="FimV_N"/>
    <property type="match status" value="1"/>
</dbReference>
<proteinExistence type="predicted"/>
<feature type="compositionally biased region" description="Pro residues" evidence="2">
    <location>
        <begin position="411"/>
        <end position="446"/>
    </location>
</feature>
<feature type="region of interest" description="Disordered" evidence="2">
    <location>
        <begin position="409"/>
        <end position="458"/>
    </location>
</feature>